<keyword evidence="2" id="KW-1185">Reference proteome</keyword>
<reference evidence="2" key="1">
    <citation type="submission" date="2016-07" db="EMBL/GenBank/DDBJ databases">
        <title>Frankia sp. NRRL B-16219 Genome sequencing.</title>
        <authorList>
            <person name="Ghodhbane-Gtari F."/>
            <person name="Swanson E."/>
            <person name="Gueddou A."/>
            <person name="Louati M."/>
            <person name="Nouioui I."/>
            <person name="Hezbri K."/>
            <person name="Abebe-Akele F."/>
            <person name="Simpson S."/>
            <person name="Morris K."/>
            <person name="Thomas K."/>
            <person name="Gtari M."/>
            <person name="Tisa L.S."/>
        </authorList>
    </citation>
    <scope>NUCLEOTIDE SEQUENCE [LARGE SCALE GENOMIC DNA]</scope>
    <source>
        <strain evidence="2">NRRL B-16219</strain>
    </source>
</reference>
<gene>
    <name evidence="1" type="ORF">BBK14_11395</name>
</gene>
<dbReference type="AlphaFoldDB" id="A0A1S1R5H9"/>
<accession>A0A1S1R5H9</accession>
<comment type="caution">
    <text evidence="1">The sequence shown here is derived from an EMBL/GenBank/DDBJ whole genome shotgun (WGS) entry which is preliminary data.</text>
</comment>
<name>A0A1S1R5H9_9ACTN</name>
<evidence type="ECO:0000313" key="1">
    <source>
        <dbReference type="EMBL" id="OHV42218.1"/>
    </source>
</evidence>
<proteinExistence type="predicted"/>
<evidence type="ECO:0000313" key="2">
    <source>
        <dbReference type="Proteomes" id="UP000179769"/>
    </source>
</evidence>
<dbReference type="Proteomes" id="UP000179769">
    <property type="component" value="Unassembled WGS sequence"/>
</dbReference>
<organism evidence="1 2">
    <name type="scientific">Parafrankia soli</name>
    <dbReference type="NCBI Taxonomy" id="2599596"/>
    <lineage>
        <taxon>Bacteria</taxon>
        <taxon>Bacillati</taxon>
        <taxon>Actinomycetota</taxon>
        <taxon>Actinomycetes</taxon>
        <taxon>Frankiales</taxon>
        <taxon>Frankiaceae</taxon>
        <taxon>Parafrankia</taxon>
    </lineage>
</organism>
<protein>
    <submittedName>
        <fullName evidence="1">Uncharacterized protein</fullName>
    </submittedName>
</protein>
<dbReference type="EMBL" id="MAXA01000047">
    <property type="protein sequence ID" value="OHV42218.1"/>
    <property type="molecule type" value="Genomic_DNA"/>
</dbReference>
<sequence>MTAAGMHVAHGYTMADVARHARIGMTMAASRAGNADDRYQAAWDAVVMTLAEADEPPSRRDLSVAASNAVEAQWHDYRHHHGINSRGAAAPRHAVYWLDLGGPTPSPEHRIVEREALARIWPELNDRDRAALTALATMGTYAAAAAAMGLDYRTFTERVRRARTRYLALWHEGETPSRLWRVDRRERTTDRWASKNRSDLLRRGAAISRREGRPHGTWTRYCSGCRCAGCKAEARRVNAAAYARRRAAAAGDAA</sequence>